<gene>
    <name evidence="2" type="ORF">M9Y10_012221</name>
</gene>
<evidence type="ECO:0000313" key="2">
    <source>
        <dbReference type="EMBL" id="KAK8860556.1"/>
    </source>
</evidence>
<name>A0ABR2IC34_9EUKA</name>
<comment type="caution">
    <text evidence="2">The sequence shown here is derived from an EMBL/GenBank/DDBJ whole genome shotgun (WGS) entry which is preliminary data.</text>
</comment>
<keyword evidence="3" id="KW-1185">Reference proteome</keyword>
<sequence length="160" mass="18807">MFEIRHFTSTKVYNKFPKNSNKKQLESDERFVSFVGCDFEQNKNSKSSIDFVENKDFNQIEFVHCDFKGKLEKGSHYIDGMLKNKNSLNVKSCNFEDEVNEQVNIKLIDNESDIFFEKNLNQSNFMKKWSGAVICILIFTLLVLKLNDSKDDYLEEFIVL</sequence>
<dbReference type="Proteomes" id="UP001470230">
    <property type="component" value="Unassembled WGS sequence"/>
</dbReference>
<accession>A0ABR2IC34</accession>
<protein>
    <recommendedName>
        <fullName evidence="4">Pentapeptide repeat-containing protein</fullName>
    </recommendedName>
</protein>
<keyword evidence="1" id="KW-1133">Transmembrane helix</keyword>
<evidence type="ECO:0000256" key="1">
    <source>
        <dbReference type="SAM" id="Phobius"/>
    </source>
</evidence>
<evidence type="ECO:0008006" key="4">
    <source>
        <dbReference type="Google" id="ProtNLM"/>
    </source>
</evidence>
<proteinExistence type="predicted"/>
<organism evidence="2 3">
    <name type="scientific">Tritrichomonas musculus</name>
    <dbReference type="NCBI Taxonomy" id="1915356"/>
    <lineage>
        <taxon>Eukaryota</taxon>
        <taxon>Metamonada</taxon>
        <taxon>Parabasalia</taxon>
        <taxon>Tritrichomonadida</taxon>
        <taxon>Tritrichomonadidae</taxon>
        <taxon>Tritrichomonas</taxon>
    </lineage>
</organism>
<evidence type="ECO:0000313" key="3">
    <source>
        <dbReference type="Proteomes" id="UP001470230"/>
    </source>
</evidence>
<reference evidence="2 3" key="1">
    <citation type="submission" date="2024-04" db="EMBL/GenBank/DDBJ databases">
        <title>Tritrichomonas musculus Genome.</title>
        <authorList>
            <person name="Alves-Ferreira E."/>
            <person name="Grigg M."/>
            <person name="Lorenzi H."/>
            <person name="Galac M."/>
        </authorList>
    </citation>
    <scope>NUCLEOTIDE SEQUENCE [LARGE SCALE GENOMIC DNA]</scope>
    <source>
        <strain evidence="2 3">EAF2021</strain>
    </source>
</reference>
<keyword evidence="1" id="KW-0812">Transmembrane</keyword>
<keyword evidence="1" id="KW-0472">Membrane</keyword>
<feature type="transmembrane region" description="Helical" evidence="1">
    <location>
        <begin position="129"/>
        <end position="146"/>
    </location>
</feature>
<dbReference type="EMBL" id="JAPFFF010000018">
    <property type="protein sequence ID" value="KAK8860556.1"/>
    <property type="molecule type" value="Genomic_DNA"/>
</dbReference>